<dbReference type="PROSITE" id="PS50096">
    <property type="entry name" value="IQ"/>
    <property type="match status" value="1"/>
</dbReference>
<accession>A0AAU9IQ45</accession>
<dbReference type="EMBL" id="CAJZBQ010000015">
    <property type="protein sequence ID" value="CAG9316143.1"/>
    <property type="molecule type" value="Genomic_DNA"/>
</dbReference>
<reference evidence="2" key="1">
    <citation type="submission" date="2021-09" db="EMBL/GenBank/DDBJ databases">
        <authorList>
            <consortium name="AG Swart"/>
            <person name="Singh M."/>
            <person name="Singh A."/>
            <person name="Seah K."/>
            <person name="Emmerich C."/>
        </authorList>
    </citation>
    <scope>NUCLEOTIDE SEQUENCE</scope>
    <source>
        <strain evidence="2">ATCC30299</strain>
    </source>
</reference>
<feature type="region of interest" description="Disordered" evidence="1">
    <location>
        <begin position="111"/>
        <end position="179"/>
    </location>
</feature>
<feature type="region of interest" description="Disordered" evidence="1">
    <location>
        <begin position="440"/>
        <end position="464"/>
    </location>
</feature>
<feature type="compositionally biased region" description="Polar residues" evidence="1">
    <location>
        <begin position="59"/>
        <end position="71"/>
    </location>
</feature>
<protein>
    <submittedName>
        <fullName evidence="2">Uncharacterized protein</fullName>
    </submittedName>
</protein>
<evidence type="ECO:0000313" key="2">
    <source>
        <dbReference type="EMBL" id="CAG9316143.1"/>
    </source>
</evidence>
<organism evidence="2 3">
    <name type="scientific">Blepharisma stoltei</name>
    <dbReference type="NCBI Taxonomy" id="1481888"/>
    <lineage>
        <taxon>Eukaryota</taxon>
        <taxon>Sar</taxon>
        <taxon>Alveolata</taxon>
        <taxon>Ciliophora</taxon>
        <taxon>Postciliodesmatophora</taxon>
        <taxon>Heterotrichea</taxon>
        <taxon>Heterotrichida</taxon>
        <taxon>Blepharismidae</taxon>
        <taxon>Blepharisma</taxon>
    </lineage>
</organism>
<sequence>MQSLCLAYHHLGTIRLHRNQFRKAAPLLTDAYSLARKFLKDKDLLKIIARDLARLQDPPQVSSQNRINTGNSNLSSSKLTSSRSALPKAPQLPTKITDEKKLLAEIFGDSKKKKKKGKNDGKLMRLPSAKTFLQPDMETLRKTSKSSFEEKNSFPSISFNSRSASEDNPTSRVSSRANLDVKSLENEEFADHLSIPEFSIEDHVPMVPTTKSVSQFRTLERAAAIRLQKNIRGFIARAKYQKMLEDRALRSIAKDSFSKEILETRSDVKENPLDTDHEPHFKTFPERESPARAILKKVKQAETDPNQFSSPFEGSVMINLGSPEAFTPKIRRRAKPEDYLSLERPEITLYKHMNKMPFQWTVRVAGITPQEQDVSLLIDIIGIGEAWTDNLYHNVSFTFNPELYQDHRVMVPFEFETIWPVVQSALESWNAIQQEAESSFQESSLRSDSDASGSRIKSESGVDITQQDSVDEAAIDNVKSLVESLLDEASVVNSNTGTRLSLVKEAQVQFKTEETLIDYSKYLKVKDGVIKNIFMLLEHQSHDSSLDRNKNLEWLESQMDGKVLEKGLISLEGTGVLFMVLSVSTDFETILKDYEDMGNTSFNSYLMLKLQAINSNWDDSIPLTWEDLDNFFTSVGFSFHIPYTFYMKMLPIEAKEVLYNELPNALSIQDSRIVINLDYKPEKLTEDPDISINKTIECLIESSKATPMKSTTKDWIESQLPENLQTQSPKGETSFDSISMTEPLLLIDRTKLIGEKDDLHFKMSILPSKKILAEAKPIHSDEIYTHVIKDDAKIEKIIRVCEQGEDLAKCMLQTDLKILSTLTGKVLADSSSKIKGYTGGYKAVKIIGNERYLISLVNNDKQSRIILYSTKDGKQFDISFTENDIRKNFPNLQLDFSTAIELEKNFFSPLVEKIDLFRTKLGIISAWKIEEQRKGNLAVEKTDQSPATGTINAFKFSDFENTKNYIILRAKPTLEAYISSALKEEPTSLMESNLQEHVVLQRAKNVTGQMALISVTRLYTLEEWRIYLHFFRTSRTFVCKLYDSDMFNLSEDALSKDYQDQEHIVNKATVSNRAWEIILNECSFEPHEHLDLIFHFDNIVAPMREVIYLQHMKQFGQLYYFEVFIKSENQYLSNFQTIKSIKEAENLLLTFRAYSFEKRVWVKAGLRLDECLFMLMNEGFLDEGILLSTHIKYSEIQLYAGMLCRIVKMKSKQHEFRQKILPEMAISEEGSSFELFEDDHKMKEQHSVSSIYEKDELLYQHLYSTVPTIIVSVYFNSLLDEFVLKVYKAKDCSIFRQPFPKKTVYKEVPFSDTFLKQKAHQTLGKRILETFMQRVIGSLAE</sequence>
<name>A0AAU9IQ45_9CILI</name>
<feature type="compositionally biased region" description="Polar residues" evidence="1">
    <location>
        <begin position="153"/>
        <end position="177"/>
    </location>
</feature>
<feature type="region of interest" description="Disordered" evidence="1">
    <location>
        <begin position="59"/>
        <end position="94"/>
    </location>
</feature>
<feature type="compositionally biased region" description="Low complexity" evidence="1">
    <location>
        <begin position="440"/>
        <end position="455"/>
    </location>
</feature>
<evidence type="ECO:0000313" key="3">
    <source>
        <dbReference type="Proteomes" id="UP001162131"/>
    </source>
</evidence>
<feature type="compositionally biased region" description="Low complexity" evidence="1">
    <location>
        <begin position="72"/>
        <end position="86"/>
    </location>
</feature>
<keyword evidence="3" id="KW-1185">Reference proteome</keyword>
<gene>
    <name evidence="2" type="ORF">BSTOLATCC_MIC15582</name>
</gene>
<evidence type="ECO:0000256" key="1">
    <source>
        <dbReference type="SAM" id="MobiDB-lite"/>
    </source>
</evidence>
<proteinExistence type="predicted"/>
<dbReference type="Proteomes" id="UP001162131">
    <property type="component" value="Unassembled WGS sequence"/>
</dbReference>
<comment type="caution">
    <text evidence="2">The sequence shown here is derived from an EMBL/GenBank/DDBJ whole genome shotgun (WGS) entry which is preliminary data.</text>
</comment>